<feature type="domain" description="DDE Tnp4" evidence="4">
    <location>
        <begin position="403"/>
        <end position="493"/>
    </location>
</feature>
<dbReference type="STRING" id="7159.Q16RR1"/>
<proteinExistence type="predicted"/>
<feature type="non-terminal residue" evidence="5">
    <location>
        <position position="1"/>
    </location>
</feature>
<dbReference type="eggNOG" id="ENOG502S42C">
    <property type="taxonomic scope" value="Eukaryota"/>
</dbReference>
<feature type="coiled-coil region" evidence="3">
    <location>
        <begin position="252"/>
        <end position="279"/>
    </location>
</feature>
<evidence type="ECO:0000313" key="6">
    <source>
        <dbReference type="Proteomes" id="UP000682892"/>
    </source>
</evidence>
<evidence type="ECO:0000256" key="2">
    <source>
        <dbReference type="ARBA" id="ARBA00022723"/>
    </source>
</evidence>
<sequence>ILKRMTESERCLAVNRLELWMQACRLEKTPASHHRVCSRHFVSGRPAKSFEKDAVDWIPTQNLSNDVVPEKVDADNISVDCEEEGNNGTELNPVVPDNDHSGSLECSVVQSYEHFLRDISDNATVESMLNGRHVSEKELQPNELNGIQINEESSFKSADSGYVDKDVSFSGQSSGLATFVLPVSMNSVASVGNVINIHFPADDITWANSHFSTTQPVDLTTISEMPQKFFSDVSVQTDTCMEKEVQLWKSANDQTNKEVVFLRNLREKLQRDLRIARDTSQLSVSSLEISDKKCCYITGLSSGRTLRHLYENLKGYLPEYETLDKEKTFVLALRKLRLNEPFCTLGYLYGLNQTAISKYFFETINAIFPFMKGLVQFPSRAVLKQHMPLSFRQKYDDNVTIIIDCFEINTESPNTKAMVASANVFSNYKKHNTIKVLIGISASGGIIYVSEAFGGRASDKEIVKSSGFLGLIREGDFVMADRGFLIEDLLAPLNASIAYPAFKKKKSAA</sequence>
<name>Q16RR1_AEDAE</name>
<reference evidence="5" key="3">
    <citation type="submission" date="2012-09" db="EMBL/GenBank/DDBJ databases">
        <authorList>
            <consortium name="VectorBase"/>
        </authorList>
    </citation>
    <scope>NUCLEOTIDE SEQUENCE</scope>
    <source>
        <strain evidence="5">Liverpool</strain>
    </source>
</reference>
<dbReference type="Proteomes" id="UP000682892">
    <property type="component" value="Unassembled WGS sequence"/>
</dbReference>
<organism evidence="5 6">
    <name type="scientific">Aedes aegypti</name>
    <name type="common">Yellowfever mosquito</name>
    <name type="synonym">Culex aegypti</name>
    <dbReference type="NCBI Taxonomy" id="7159"/>
    <lineage>
        <taxon>Eukaryota</taxon>
        <taxon>Metazoa</taxon>
        <taxon>Ecdysozoa</taxon>
        <taxon>Arthropoda</taxon>
        <taxon>Hexapoda</taxon>
        <taxon>Insecta</taxon>
        <taxon>Pterygota</taxon>
        <taxon>Neoptera</taxon>
        <taxon>Endopterygota</taxon>
        <taxon>Diptera</taxon>
        <taxon>Nematocera</taxon>
        <taxon>Culicoidea</taxon>
        <taxon>Culicidae</taxon>
        <taxon>Culicinae</taxon>
        <taxon>Aedini</taxon>
        <taxon>Aedes</taxon>
        <taxon>Stegomyia</taxon>
    </lineage>
</organism>
<dbReference type="EMBL" id="CH477699">
    <property type="protein sequence ID" value="EAT37090.1"/>
    <property type="molecule type" value="Genomic_DNA"/>
</dbReference>
<evidence type="ECO:0000259" key="4">
    <source>
        <dbReference type="Pfam" id="PF13359"/>
    </source>
</evidence>
<dbReference type="AlphaFoldDB" id="Q16RR1"/>
<evidence type="ECO:0000313" key="5">
    <source>
        <dbReference type="EMBL" id="EAT37090.1"/>
    </source>
</evidence>
<protein>
    <submittedName>
        <fullName evidence="5">AAEL010870-PA</fullName>
    </submittedName>
</protein>
<comment type="cofactor">
    <cofactor evidence="1">
        <name>a divalent metal cation</name>
        <dbReference type="ChEBI" id="CHEBI:60240"/>
    </cofactor>
</comment>
<dbReference type="PhylomeDB" id="Q16RR1"/>
<evidence type="ECO:0000256" key="1">
    <source>
        <dbReference type="ARBA" id="ARBA00001968"/>
    </source>
</evidence>
<dbReference type="OMA" id="TWANSHF"/>
<keyword evidence="3" id="KW-0175">Coiled coil</keyword>
<evidence type="ECO:0000256" key="3">
    <source>
        <dbReference type="SAM" id="Coils"/>
    </source>
</evidence>
<reference evidence="5" key="1">
    <citation type="submission" date="2005-10" db="EMBL/GenBank/DDBJ databases">
        <authorList>
            <person name="Loftus B.J."/>
            <person name="Nene V.M."/>
            <person name="Hannick L.I."/>
            <person name="Bidwell S."/>
            <person name="Haas B."/>
            <person name="Amedeo P."/>
            <person name="Orvis J."/>
            <person name="Wortman J.R."/>
            <person name="White O.R."/>
            <person name="Salzberg S."/>
            <person name="Shumway M."/>
            <person name="Koo H."/>
            <person name="Zhao Y."/>
            <person name="Holmes M."/>
            <person name="Miller J."/>
            <person name="Schatz M."/>
            <person name="Pop M."/>
            <person name="Pai G."/>
            <person name="Utterback T."/>
            <person name="Rogers Y.-H."/>
            <person name="Kravitz S."/>
            <person name="Fraser C.M."/>
        </authorList>
    </citation>
    <scope>NUCLEOTIDE SEQUENCE</scope>
    <source>
        <strain evidence="5">Liverpool</strain>
    </source>
</reference>
<accession>Q16RR1</accession>
<dbReference type="HOGENOM" id="CLU_025643_1_2_1"/>
<dbReference type="PANTHER" id="PTHR23080">
    <property type="entry name" value="THAP DOMAIN PROTEIN"/>
    <property type="match status" value="1"/>
</dbReference>
<keyword evidence="2" id="KW-0479">Metal-binding</keyword>
<dbReference type="PaxDb" id="7159-AAEL010870-PA"/>
<dbReference type="GO" id="GO:0046872">
    <property type="term" value="F:metal ion binding"/>
    <property type="evidence" value="ECO:0007669"/>
    <property type="project" value="UniProtKB-KW"/>
</dbReference>
<dbReference type="Pfam" id="PF13359">
    <property type="entry name" value="DDE_Tnp_4"/>
    <property type="match status" value="1"/>
</dbReference>
<dbReference type="InterPro" id="IPR027806">
    <property type="entry name" value="HARBI1_dom"/>
</dbReference>
<gene>
    <name evidence="5" type="ORF">AaeL_AAEL010870</name>
</gene>
<dbReference type="VEuPathDB" id="VectorBase:AAEL021704"/>
<reference evidence="5" key="2">
    <citation type="journal article" date="2007" name="Science">
        <title>Genome sequence of Aedes aegypti, a major arbovirus vector.</title>
        <authorList>
            <person name="Nene V."/>
            <person name="Wortman J.R."/>
            <person name="Lawson D."/>
            <person name="Haas B."/>
            <person name="Kodira C."/>
            <person name="Tu Z.J."/>
            <person name="Loftus B."/>
            <person name="Xi Z."/>
            <person name="Megy K."/>
            <person name="Grabherr M."/>
            <person name="Ren Q."/>
            <person name="Zdobnov E.M."/>
            <person name="Lobo N.F."/>
            <person name="Campbell K.S."/>
            <person name="Brown S.E."/>
            <person name="Bonaldo M.F."/>
            <person name="Zhu J."/>
            <person name="Sinkins S.P."/>
            <person name="Hogenkamp D.G."/>
            <person name="Amedeo P."/>
            <person name="Arensburger P."/>
            <person name="Atkinson P.W."/>
            <person name="Bidwell S."/>
            <person name="Biedler J."/>
            <person name="Birney E."/>
            <person name="Bruggner R.V."/>
            <person name="Costas J."/>
            <person name="Coy M.R."/>
            <person name="Crabtree J."/>
            <person name="Crawford M."/>
            <person name="Debruyn B."/>
            <person name="Decaprio D."/>
            <person name="Eiglmeier K."/>
            <person name="Eisenstadt E."/>
            <person name="El-Dorry H."/>
            <person name="Gelbart W.M."/>
            <person name="Gomes S.L."/>
            <person name="Hammond M."/>
            <person name="Hannick L.I."/>
            <person name="Hogan J.R."/>
            <person name="Holmes M.H."/>
            <person name="Jaffe D."/>
            <person name="Johnston J.S."/>
            <person name="Kennedy R.C."/>
            <person name="Koo H."/>
            <person name="Kravitz S."/>
            <person name="Kriventseva E.V."/>
            <person name="Kulp D."/>
            <person name="Labutti K."/>
            <person name="Lee E."/>
            <person name="Li S."/>
            <person name="Lovin D.D."/>
            <person name="Mao C."/>
            <person name="Mauceli E."/>
            <person name="Menck C.F."/>
            <person name="Miller J.R."/>
            <person name="Montgomery P."/>
            <person name="Mori A."/>
            <person name="Nascimento A.L."/>
            <person name="Naveira H.F."/>
            <person name="Nusbaum C."/>
            <person name="O'leary S."/>
            <person name="Orvis J."/>
            <person name="Pertea M."/>
            <person name="Quesneville H."/>
            <person name="Reidenbach K.R."/>
            <person name="Rogers Y.H."/>
            <person name="Roth C.W."/>
            <person name="Schneider J.R."/>
            <person name="Schatz M."/>
            <person name="Shumway M."/>
            <person name="Stanke M."/>
            <person name="Stinson E.O."/>
            <person name="Tubio J.M."/>
            <person name="Vanzee J.P."/>
            <person name="Verjovski-Almeida S."/>
            <person name="Werner D."/>
            <person name="White O."/>
            <person name="Wyder S."/>
            <person name="Zeng Q."/>
            <person name="Zhao Q."/>
            <person name="Zhao Y."/>
            <person name="Hill C.A."/>
            <person name="Raikhel A.S."/>
            <person name="Soares M.B."/>
            <person name="Knudson D.L."/>
            <person name="Lee N.H."/>
            <person name="Galagan J."/>
            <person name="Salzberg S.L."/>
            <person name="Paulsen I.T."/>
            <person name="Dimopoulos G."/>
            <person name="Collins F.H."/>
            <person name="Birren B."/>
            <person name="Fraser-Liggett C.M."/>
            <person name="Severson D.W."/>
        </authorList>
    </citation>
    <scope>NUCLEOTIDE SEQUENCE [LARGE SCALE GENOMIC DNA]</scope>
    <source>
        <strain evidence="5">Liverpool</strain>
    </source>
</reference>